<feature type="domain" description="Ig-like" evidence="25">
    <location>
        <begin position="215"/>
        <end position="325"/>
    </location>
</feature>
<evidence type="ECO:0000256" key="2">
    <source>
        <dbReference type="ARBA" id="ARBA00004613"/>
    </source>
</evidence>
<dbReference type="InterPro" id="IPR003599">
    <property type="entry name" value="Ig_sub"/>
</dbReference>
<evidence type="ECO:0000256" key="6">
    <source>
        <dbReference type="ARBA" id="ARBA00022525"/>
    </source>
</evidence>
<protein>
    <recommendedName>
        <fullName evidence="21">Interleukin-1 receptor-like 1</fullName>
    </recommendedName>
</protein>
<evidence type="ECO:0000256" key="15">
    <source>
        <dbReference type="ARBA" id="ARBA00023157"/>
    </source>
</evidence>
<evidence type="ECO:0000256" key="17">
    <source>
        <dbReference type="ARBA" id="ARBA00023180"/>
    </source>
</evidence>
<dbReference type="SMART" id="SM00255">
    <property type="entry name" value="TIR"/>
    <property type="match status" value="1"/>
</dbReference>
<dbReference type="InterPro" id="IPR015621">
    <property type="entry name" value="IL-1_rcpt_fam"/>
</dbReference>
<keyword evidence="18" id="KW-0393">Immunoglobulin domain</keyword>
<proteinExistence type="inferred from homology"/>
<dbReference type="HOGENOM" id="CLU_025552_3_1_1"/>
<dbReference type="Gene3D" id="2.60.40.10">
    <property type="entry name" value="Immunoglobulins"/>
    <property type="match status" value="3"/>
</dbReference>
<feature type="chain" id="PRO_5003454781" description="Interleukin-1 receptor-like 1" evidence="23">
    <location>
        <begin position="25"/>
        <end position="555"/>
    </location>
</feature>
<dbReference type="GO" id="GO:0032689">
    <property type="term" value="P:negative regulation of type II interferon production"/>
    <property type="evidence" value="ECO:0007669"/>
    <property type="project" value="Ensembl"/>
</dbReference>
<dbReference type="PROSITE" id="PS50835">
    <property type="entry name" value="IG_LIKE"/>
    <property type="match status" value="3"/>
</dbReference>
<evidence type="ECO:0000256" key="5">
    <source>
        <dbReference type="ARBA" id="ARBA00022499"/>
    </source>
</evidence>
<dbReference type="InterPro" id="IPR003598">
    <property type="entry name" value="Ig_sub2"/>
</dbReference>
<comment type="function">
    <text evidence="19">Inhibits IL-33 signaling.</text>
</comment>
<comment type="subcellular location">
    <subcellularLocation>
        <location evidence="1">Cell membrane</location>
        <topology evidence="1">Single-pass type I membrane protein</topology>
    </subcellularLocation>
    <subcellularLocation>
        <location evidence="2">Secreted</location>
    </subcellularLocation>
</comment>
<feature type="transmembrane region" description="Helical" evidence="22">
    <location>
        <begin position="335"/>
        <end position="360"/>
    </location>
</feature>
<keyword evidence="7 22" id="KW-0812">Transmembrane</keyword>
<dbReference type="InterPro" id="IPR004074">
    <property type="entry name" value="IL-1_rcpt_I/II-typ"/>
</dbReference>
<keyword evidence="4" id="KW-1003">Cell membrane</keyword>
<evidence type="ECO:0000256" key="23">
    <source>
        <dbReference type="SAM" id="SignalP"/>
    </source>
</evidence>
<dbReference type="GO" id="GO:0002826">
    <property type="term" value="P:negative regulation of T-helper 1 type immune response"/>
    <property type="evidence" value="ECO:0007669"/>
    <property type="project" value="Ensembl"/>
</dbReference>
<dbReference type="FunFam" id="2.60.40.10:FF:000188">
    <property type="entry name" value="Interleukin-1 receptor accessory protein-like 1"/>
    <property type="match status" value="1"/>
</dbReference>
<keyword evidence="11" id="KW-0832">Ubl conjugation</keyword>
<dbReference type="GO" id="GO:0032754">
    <property type="term" value="P:positive regulation of interleukin-5 production"/>
    <property type="evidence" value="ECO:0007669"/>
    <property type="project" value="Ensembl"/>
</dbReference>
<keyword evidence="10" id="KW-0378">Hydrolase</keyword>
<keyword evidence="6" id="KW-0964">Secreted</keyword>
<feature type="domain" description="Ig-like" evidence="25">
    <location>
        <begin position="120"/>
        <end position="203"/>
    </location>
</feature>
<dbReference type="GO" id="GO:0004908">
    <property type="term" value="F:interleukin-1 receptor activity"/>
    <property type="evidence" value="ECO:0007669"/>
    <property type="project" value="InterPro"/>
</dbReference>
<dbReference type="FunFam" id="2.60.40.10:FF:000284">
    <property type="entry name" value="interleukin-1 receptor accessory protein-like 1"/>
    <property type="match status" value="1"/>
</dbReference>
<dbReference type="GO" id="GO:0002113">
    <property type="term" value="F:interleukin-33 binding"/>
    <property type="evidence" value="ECO:0007669"/>
    <property type="project" value="Ensembl"/>
</dbReference>
<keyword evidence="8 23" id="KW-0732">Signal</keyword>
<reference evidence="26" key="2">
    <citation type="submission" date="2025-08" db="UniProtKB">
        <authorList>
            <consortium name="Ensembl"/>
        </authorList>
    </citation>
    <scope>IDENTIFICATION</scope>
    <source>
        <strain evidence="26">Isolate ISIS603380</strain>
    </source>
</reference>
<dbReference type="GO" id="GO:0050729">
    <property type="term" value="P:positive regulation of inflammatory response"/>
    <property type="evidence" value="ECO:0007669"/>
    <property type="project" value="Ensembl"/>
</dbReference>
<feature type="domain" description="TIR" evidence="24">
    <location>
        <begin position="381"/>
        <end position="542"/>
    </location>
</feature>
<dbReference type="GO" id="GO:0002114">
    <property type="term" value="F:interleukin-33 receptor activity"/>
    <property type="evidence" value="ECO:0007669"/>
    <property type="project" value="Ensembl"/>
</dbReference>
<comment type="function">
    <text evidence="20">Receptor for interleukin-33 (IL-33) which plays crucial roles in innate and adaptive immunity, contributing to tissue homeostasis and responses to environmental stresses together with coreceptor IL1RAP. Its stimulation recruits MYD88, IRAK1, IRAK4, and TRAF6, followed by phosphorylation of MAPK3/ERK1 and/or MAPK1/ERK2, MAPK14, and MAPK8. Possibly involved in helper T-cell function. Upon tissue injury, induces UCP2-dependent mitochondrial rewiring that attenuates the generation of reactive oxygen species and preserves the integrity of Krebs cycle required for persistent production of itaconate and subsequent GATA3-dependent differentiation of inflammation-resolving alternatively activated macrophages.</text>
</comment>
<dbReference type="InterPro" id="IPR013783">
    <property type="entry name" value="Ig-like_fold"/>
</dbReference>
<evidence type="ECO:0000259" key="24">
    <source>
        <dbReference type="PROSITE" id="PS50104"/>
    </source>
</evidence>
<evidence type="ECO:0000256" key="10">
    <source>
        <dbReference type="ARBA" id="ARBA00022801"/>
    </source>
</evidence>
<keyword evidence="9" id="KW-0677">Repeat</keyword>
<dbReference type="SUPFAM" id="SSF48726">
    <property type="entry name" value="Immunoglobulin"/>
    <property type="match status" value="3"/>
</dbReference>
<feature type="domain" description="Ig-like" evidence="25">
    <location>
        <begin position="34"/>
        <end position="109"/>
    </location>
</feature>
<evidence type="ECO:0000256" key="12">
    <source>
        <dbReference type="ARBA" id="ARBA00022989"/>
    </source>
</evidence>
<evidence type="ECO:0000256" key="16">
    <source>
        <dbReference type="ARBA" id="ARBA00023170"/>
    </source>
</evidence>
<sequence>FCDKLTMRLWVLAILTLFLDSVTARLIKTHWGLENEALIVPCPKNPSSEYPVYWYFPKTNERITTQKKHRVFASRNFLKFLPTKVDDSGIYTCIIKSPTSSWTRSVNLTIYKKQPGCNLPDYLMYSTVTGTQKRSQIFCPTTEYYNWTAPLDWFKDCKALQGQRYYRFESYLLINNTNSGDAGDYTCKLIHNENGVNYTVTATRTLRIGEGGALPLVPVIRAPLPNSTKEVEIGKTANITCSACMGKGPQFLALIIWQVNGSNVSDLGEERIHQEQVQSQSSRDELTCLTRILRITDVKEEDFSLKYECLALNLRGVTTRTIRLRRKNPIGHQSAYYTAAGFSVLLVLVSVSAILLKVFWIDFTLLWRDTVRPYKTRSDGKIYDAYVIYPRDYSRPEEAGSVENFVHQILPDVLENKCGYTLCIYGRDLLPGEVLDVATAVETNIQKSRRYIFILTPQVMHSQEFAYEQEVALHNALIQNNSKVILIEMEAPSEQAGLQFGKFQESLKHLMKVQGTIKWREDHDANKWSLNSKFWKHVRYQMPVPNKLPKKTSVS</sequence>
<dbReference type="FunCoup" id="G3T0N7">
    <property type="interactions" value="15"/>
</dbReference>
<dbReference type="eggNOG" id="ENOG502RU6H">
    <property type="taxonomic scope" value="Eukaryota"/>
</dbReference>
<dbReference type="FunFam" id="3.40.50.10140:FF:000002">
    <property type="entry name" value="Interleukin 1 receptor accessory protein"/>
    <property type="match status" value="1"/>
</dbReference>
<reference evidence="26 27" key="1">
    <citation type="submission" date="2009-06" db="EMBL/GenBank/DDBJ databases">
        <title>The Genome Sequence of Loxodonta africana (African elephant).</title>
        <authorList>
            <person name="Di Palma F."/>
            <person name="Heiman D."/>
            <person name="Young S."/>
            <person name="Johnson J."/>
            <person name="Lander E.S."/>
            <person name="Lindblad-Toh K."/>
        </authorList>
    </citation>
    <scope>NUCLEOTIDE SEQUENCE [LARGE SCALE GENOMIC DNA]</scope>
    <source>
        <strain evidence="26 27">Isolate ISIS603380</strain>
    </source>
</reference>
<dbReference type="GO" id="GO:0006954">
    <property type="term" value="P:inflammatory response"/>
    <property type="evidence" value="ECO:0007669"/>
    <property type="project" value="Ensembl"/>
</dbReference>
<dbReference type="GO" id="GO:0016787">
    <property type="term" value="F:hydrolase activity"/>
    <property type="evidence" value="ECO:0007669"/>
    <property type="project" value="UniProtKB-KW"/>
</dbReference>
<dbReference type="AlphaFoldDB" id="G3T0N7"/>
<dbReference type="InterPro" id="IPR036179">
    <property type="entry name" value="Ig-like_dom_sf"/>
</dbReference>
<dbReference type="GO" id="GO:0009611">
    <property type="term" value="P:response to wounding"/>
    <property type="evidence" value="ECO:0007669"/>
    <property type="project" value="Ensembl"/>
</dbReference>
<keyword evidence="27" id="KW-1185">Reference proteome</keyword>
<dbReference type="InParanoid" id="G3T0N7"/>
<organism evidence="26 27">
    <name type="scientific">Loxodonta africana</name>
    <name type="common">African elephant</name>
    <dbReference type="NCBI Taxonomy" id="9785"/>
    <lineage>
        <taxon>Eukaryota</taxon>
        <taxon>Metazoa</taxon>
        <taxon>Chordata</taxon>
        <taxon>Craniata</taxon>
        <taxon>Vertebrata</taxon>
        <taxon>Euteleostomi</taxon>
        <taxon>Mammalia</taxon>
        <taxon>Eutheria</taxon>
        <taxon>Afrotheria</taxon>
        <taxon>Proboscidea</taxon>
        <taxon>Elephantidae</taxon>
        <taxon>Loxodonta</taxon>
    </lineage>
</organism>
<dbReference type="FunFam" id="2.60.40.10:FF:001471">
    <property type="entry name" value="interleukin-1 receptor-like 1 isoform X3"/>
    <property type="match status" value="1"/>
</dbReference>
<keyword evidence="14 22" id="KW-0472">Membrane</keyword>
<dbReference type="SMART" id="SM00408">
    <property type="entry name" value="IGc2"/>
    <property type="match status" value="1"/>
</dbReference>
<dbReference type="SUPFAM" id="SSF52200">
    <property type="entry name" value="Toll/Interleukin receptor TIR domain"/>
    <property type="match status" value="1"/>
</dbReference>
<evidence type="ECO:0000256" key="14">
    <source>
        <dbReference type="ARBA" id="ARBA00023136"/>
    </source>
</evidence>
<evidence type="ECO:0000256" key="1">
    <source>
        <dbReference type="ARBA" id="ARBA00004251"/>
    </source>
</evidence>
<dbReference type="GO" id="GO:0005576">
    <property type="term" value="C:extracellular region"/>
    <property type="evidence" value="ECO:0007669"/>
    <property type="project" value="UniProtKB-SubCell"/>
</dbReference>
<dbReference type="PANTHER" id="PTHR11890:SF7">
    <property type="entry name" value="INTERLEUKIN-1 RECEPTOR-LIKE 1"/>
    <property type="match status" value="1"/>
</dbReference>
<name>G3T0N7_LOXAF</name>
<dbReference type="STRING" id="9785.ENSLAFP00000006551"/>
<evidence type="ECO:0000259" key="25">
    <source>
        <dbReference type="PROSITE" id="PS50835"/>
    </source>
</evidence>
<dbReference type="Proteomes" id="UP000007646">
    <property type="component" value="Unassembled WGS sequence"/>
</dbReference>
<dbReference type="GO" id="GO:0005925">
    <property type="term" value="C:focal adhesion"/>
    <property type="evidence" value="ECO:0007669"/>
    <property type="project" value="Ensembl"/>
</dbReference>
<dbReference type="InterPro" id="IPR007110">
    <property type="entry name" value="Ig-like_dom"/>
</dbReference>
<dbReference type="InterPro" id="IPR000157">
    <property type="entry name" value="TIR_dom"/>
</dbReference>
<dbReference type="SMART" id="SM00409">
    <property type="entry name" value="IG"/>
    <property type="match status" value="3"/>
</dbReference>
<dbReference type="GeneTree" id="ENSGT01090000259985"/>
<evidence type="ECO:0000313" key="26">
    <source>
        <dbReference type="Ensembl" id="ENSLAFP00000006551.3"/>
    </source>
</evidence>
<dbReference type="PANTHER" id="PTHR11890">
    <property type="entry name" value="INTERLEUKIN-1 RECEPTOR FAMILY MEMBER"/>
    <property type="match status" value="1"/>
</dbReference>
<dbReference type="GO" id="GO:0005829">
    <property type="term" value="C:cytosol"/>
    <property type="evidence" value="ECO:0007669"/>
    <property type="project" value="Ensembl"/>
</dbReference>
<comment type="similarity">
    <text evidence="3">Belongs to the interleukin-1 receptor family.</text>
</comment>
<evidence type="ECO:0000256" key="4">
    <source>
        <dbReference type="ARBA" id="ARBA00022475"/>
    </source>
</evidence>
<evidence type="ECO:0000256" key="18">
    <source>
        <dbReference type="ARBA" id="ARBA00023319"/>
    </source>
</evidence>
<gene>
    <name evidence="26" type="primary">IL1RL1</name>
</gene>
<evidence type="ECO:0000256" key="20">
    <source>
        <dbReference type="ARBA" id="ARBA00053718"/>
    </source>
</evidence>
<evidence type="ECO:0000256" key="9">
    <source>
        <dbReference type="ARBA" id="ARBA00022737"/>
    </source>
</evidence>
<dbReference type="OMA" id="HQSTYYI"/>
<dbReference type="GO" id="GO:0032722">
    <property type="term" value="P:positive regulation of chemokine production"/>
    <property type="evidence" value="ECO:0007669"/>
    <property type="project" value="Ensembl"/>
</dbReference>
<keyword evidence="5" id="KW-1017">Isopeptide bond</keyword>
<dbReference type="Pfam" id="PF01582">
    <property type="entry name" value="TIR"/>
    <property type="match status" value="1"/>
</dbReference>
<keyword evidence="17" id="KW-0325">Glycoprotein</keyword>
<evidence type="ECO:0000256" key="8">
    <source>
        <dbReference type="ARBA" id="ARBA00022729"/>
    </source>
</evidence>
<keyword evidence="12 22" id="KW-1133">Transmembrane helix</keyword>
<evidence type="ECO:0000256" key="7">
    <source>
        <dbReference type="ARBA" id="ARBA00022692"/>
    </source>
</evidence>
<evidence type="ECO:0000256" key="21">
    <source>
        <dbReference type="ARBA" id="ARBA00069773"/>
    </source>
</evidence>
<dbReference type="Ensembl" id="ENSLAFT00000007806.3">
    <property type="protein sequence ID" value="ENSLAFP00000006551.3"/>
    <property type="gene ID" value="ENSLAFG00000007804.3"/>
</dbReference>
<dbReference type="Gene3D" id="3.40.50.10140">
    <property type="entry name" value="Toll/interleukin-1 receptor homology (TIR) domain"/>
    <property type="match status" value="1"/>
</dbReference>
<keyword evidence="16" id="KW-0675">Receptor</keyword>
<dbReference type="GO" id="GO:0043032">
    <property type="term" value="P:positive regulation of macrophage activation"/>
    <property type="evidence" value="ECO:0007669"/>
    <property type="project" value="Ensembl"/>
</dbReference>
<feature type="signal peptide" evidence="23">
    <location>
        <begin position="1"/>
        <end position="24"/>
    </location>
</feature>
<evidence type="ECO:0000313" key="27">
    <source>
        <dbReference type="Proteomes" id="UP000007646"/>
    </source>
</evidence>
<evidence type="ECO:0000256" key="19">
    <source>
        <dbReference type="ARBA" id="ARBA00053357"/>
    </source>
</evidence>
<evidence type="ECO:0000256" key="13">
    <source>
        <dbReference type="ARBA" id="ARBA00023027"/>
    </source>
</evidence>
<keyword evidence="15" id="KW-1015">Disulfide bond</keyword>
<keyword evidence="13" id="KW-0520">NAD</keyword>
<evidence type="ECO:0000256" key="3">
    <source>
        <dbReference type="ARBA" id="ARBA00009752"/>
    </source>
</evidence>
<evidence type="ECO:0000256" key="22">
    <source>
        <dbReference type="SAM" id="Phobius"/>
    </source>
</evidence>
<dbReference type="InterPro" id="IPR035897">
    <property type="entry name" value="Toll_tir_struct_dom_sf"/>
</dbReference>
<dbReference type="GO" id="GO:0030225">
    <property type="term" value="P:macrophage differentiation"/>
    <property type="evidence" value="ECO:0007669"/>
    <property type="project" value="Ensembl"/>
</dbReference>
<evidence type="ECO:0000256" key="11">
    <source>
        <dbReference type="ARBA" id="ARBA00022843"/>
    </source>
</evidence>
<dbReference type="GO" id="GO:0009897">
    <property type="term" value="C:external side of plasma membrane"/>
    <property type="evidence" value="ECO:0007669"/>
    <property type="project" value="Ensembl"/>
</dbReference>
<dbReference type="PRINTS" id="PR01536">
    <property type="entry name" value="INTRLKN1R12F"/>
</dbReference>
<dbReference type="PROSITE" id="PS50104">
    <property type="entry name" value="TIR"/>
    <property type="match status" value="1"/>
</dbReference>
<accession>G3T0N7</accession>
<reference evidence="26" key="3">
    <citation type="submission" date="2025-09" db="UniProtKB">
        <authorList>
            <consortium name="Ensembl"/>
        </authorList>
    </citation>
    <scope>IDENTIFICATION</scope>
    <source>
        <strain evidence="26">Isolate ISIS603380</strain>
    </source>
</reference>
<dbReference type="PRINTS" id="PR01537">
    <property type="entry name" value="INTRLKN1R1F"/>
</dbReference>